<feature type="region of interest" description="Disordered" evidence="1">
    <location>
        <begin position="69"/>
        <end position="110"/>
    </location>
</feature>
<gene>
    <name evidence="2" type="ORF">D623_10034440</name>
</gene>
<evidence type="ECO:0000313" key="2">
    <source>
        <dbReference type="EMBL" id="EPQ09062.1"/>
    </source>
</evidence>
<proteinExistence type="predicted"/>
<keyword evidence="3" id="KW-1185">Reference proteome</keyword>
<organism evidence="2 3">
    <name type="scientific">Myotis brandtii</name>
    <name type="common">Brandt's bat</name>
    <dbReference type="NCBI Taxonomy" id="109478"/>
    <lineage>
        <taxon>Eukaryota</taxon>
        <taxon>Metazoa</taxon>
        <taxon>Chordata</taxon>
        <taxon>Craniata</taxon>
        <taxon>Vertebrata</taxon>
        <taxon>Euteleostomi</taxon>
        <taxon>Mammalia</taxon>
        <taxon>Eutheria</taxon>
        <taxon>Laurasiatheria</taxon>
        <taxon>Chiroptera</taxon>
        <taxon>Yangochiroptera</taxon>
        <taxon>Vespertilionidae</taxon>
        <taxon>Myotis</taxon>
    </lineage>
</organism>
<reference evidence="2 3" key="1">
    <citation type="journal article" date="2013" name="Nat. Commun.">
        <title>Genome analysis reveals insights into physiology and longevity of the Brandt's bat Myotis brandtii.</title>
        <authorList>
            <person name="Seim I."/>
            <person name="Fang X."/>
            <person name="Xiong Z."/>
            <person name="Lobanov A.V."/>
            <person name="Huang Z."/>
            <person name="Ma S."/>
            <person name="Feng Y."/>
            <person name="Turanov A.A."/>
            <person name="Zhu Y."/>
            <person name="Lenz T.L."/>
            <person name="Gerashchenko M.V."/>
            <person name="Fan D."/>
            <person name="Hee Yim S."/>
            <person name="Yao X."/>
            <person name="Jordan D."/>
            <person name="Xiong Y."/>
            <person name="Ma Y."/>
            <person name="Lyapunov A.N."/>
            <person name="Chen G."/>
            <person name="Kulakova O.I."/>
            <person name="Sun Y."/>
            <person name="Lee S.G."/>
            <person name="Bronson R.T."/>
            <person name="Moskalev A.A."/>
            <person name="Sunyaev S.R."/>
            <person name="Zhang G."/>
            <person name="Krogh A."/>
            <person name="Wang J."/>
            <person name="Gladyshev V.N."/>
        </authorList>
    </citation>
    <scope>NUCLEOTIDE SEQUENCE [LARGE SCALE GENOMIC DNA]</scope>
</reference>
<sequence>MHRVRFLQHLSQPEIILRWLVRWFSFALPTTKSGRRQAAQASRHSVRHWDLTESQRNTLRRGRAENLRVPAHLGGIHARPASHRPLRSSANQDPLQTPPPSPRGSASSER</sequence>
<name>S7PLR7_MYOBR</name>
<evidence type="ECO:0000256" key="1">
    <source>
        <dbReference type="SAM" id="MobiDB-lite"/>
    </source>
</evidence>
<dbReference type="EMBL" id="KE162617">
    <property type="protein sequence ID" value="EPQ09062.1"/>
    <property type="molecule type" value="Genomic_DNA"/>
</dbReference>
<protein>
    <submittedName>
        <fullName evidence="2">Uncharacterized protein</fullName>
    </submittedName>
</protein>
<accession>S7PLR7</accession>
<dbReference type="AlphaFoldDB" id="S7PLR7"/>
<dbReference type="Proteomes" id="UP000052978">
    <property type="component" value="Unassembled WGS sequence"/>
</dbReference>
<evidence type="ECO:0000313" key="3">
    <source>
        <dbReference type="Proteomes" id="UP000052978"/>
    </source>
</evidence>